<evidence type="ECO:0000256" key="1">
    <source>
        <dbReference type="SAM" id="MobiDB-lite"/>
    </source>
</evidence>
<dbReference type="Proteomes" id="UP001591681">
    <property type="component" value="Unassembled WGS sequence"/>
</dbReference>
<dbReference type="PANTHER" id="PTHR24401:SF29">
    <property type="entry name" value="SI:CH211-243P7.3-RELATED"/>
    <property type="match status" value="1"/>
</dbReference>
<feature type="compositionally biased region" description="Low complexity" evidence="1">
    <location>
        <begin position="43"/>
        <end position="62"/>
    </location>
</feature>
<accession>A0ABD1KFY7</accession>
<dbReference type="AlphaFoldDB" id="A0ABD1KFY7"/>
<keyword evidence="4" id="KW-1185">Reference proteome</keyword>
<name>A0ABD1KFY7_9TELE</name>
<proteinExistence type="predicted"/>
<evidence type="ECO:0000259" key="2">
    <source>
        <dbReference type="Pfam" id="PF20499"/>
    </source>
</evidence>
<organism evidence="3 4">
    <name type="scientific">Coilia grayii</name>
    <name type="common">Gray's grenadier anchovy</name>
    <dbReference type="NCBI Taxonomy" id="363190"/>
    <lineage>
        <taxon>Eukaryota</taxon>
        <taxon>Metazoa</taxon>
        <taxon>Chordata</taxon>
        <taxon>Craniata</taxon>
        <taxon>Vertebrata</taxon>
        <taxon>Euteleostomi</taxon>
        <taxon>Actinopterygii</taxon>
        <taxon>Neopterygii</taxon>
        <taxon>Teleostei</taxon>
        <taxon>Clupei</taxon>
        <taxon>Clupeiformes</taxon>
        <taxon>Clupeoidei</taxon>
        <taxon>Engraulidae</taxon>
        <taxon>Coilinae</taxon>
        <taxon>Coilia</taxon>
    </lineage>
</organism>
<gene>
    <name evidence="3" type="ORF">ACEWY4_007222</name>
</gene>
<dbReference type="EMBL" id="JBHFQA010000006">
    <property type="protein sequence ID" value="KAL2098015.1"/>
    <property type="molecule type" value="Genomic_DNA"/>
</dbReference>
<sequence>MEMFPEGREAISIKYKWQGSTTTSSRAALSTSHGPASTTFGRAASSTSDDEATSTSAASVSVRPKAAPSTSGTLFYRAVPSTSSGPASLQSLLVVKDINQRTLEKIVKRLFSPSSSRFQRSIPAAPVPHCTLAPPPCDVDNQDLVLAAEHVEEPLVTRFSAPVGFEEEKSWPPQYSTRVVGVTDTYFIVAEYLACKGCKRKVISWSHNIVSQLDIGHRTQLPCILTSKLGCDMKVVRLMRQKGLGNSSSQLQKQLEEQHVEVWLQRELQFLTDCSGITQAVSAGLVAPVAIGAMPVMLPVPKHRWLMQVYSQDVLGRLDEQKASITSLFGRVLKIDPTKKIVKKLTGEGRCTSTWATNVGNVRALMDAKHAELAQKHLHLSNPTDMMRHLSRAEMALHCW</sequence>
<evidence type="ECO:0000313" key="4">
    <source>
        <dbReference type="Proteomes" id="UP001591681"/>
    </source>
</evidence>
<reference evidence="3 4" key="1">
    <citation type="submission" date="2024-09" db="EMBL/GenBank/DDBJ databases">
        <title>A chromosome-level genome assembly of Gray's grenadier anchovy, Coilia grayii.</title>
        <authorList>
            <person name="Fu Z."/>
        </authorList>
    </citation>
    <scope>NUCLEOTIDE SEQUENCE [LARGE SCALE GENOMIC DNA]</scope>
    <source>
        <strain evidence="3">G4</strain>
        <tissue evidence="3">Muscle</tissue>
    </source>
</reference>
<feature type="domain" description="DUF6729" evidence="2">
    <location>
        <begin position="178"/>
        <end position="315"/>
    </location>
</feature>
<feature type="region of interest" description="Disordered" evidence="1">
    <location>
        <begin position="24"/>
        <end position="68"/>
    </location>
</feature>
<dbReference type="Pfam" id="PF20499">
    <property type="entry name" value="DUF6729"/>
    <property type="match status" value="1"/>
</dbReference>
<dbReference type="InterPro" id="IPR046616">
    <property type="entry name" value="DUF6729"/>
</dbReference>
<comment type="caution">
    <text evidence="3">The sequence shown here is derived from an EMBL/GenBank/DDBJ whole genome shotgun (WGS) entry which is preliminary data.</text>
</comment>
<evidence type="ECO:0000313" key="3">
    <source>
        <dbReference type="EMBL" id="KAL2098015.1"/>
    </source>
</evidence>
<dbReference type="PANTHER" id="PTHR24401">
    <property type="entry name" value="SI:CH211-243P7.3-RELATED"/>
    <property type="match status" value="1"/>
</dbReference>
<protein>
    <recommendedName>
        <fullName evidence="2">DUF6729 domain-containing protein</fullName>
    </recommendedName>
</protein>